<name>A0A4Y7J246_PAPSO</name>
<keyword evidence="2" id="KW-1185">Reference proteome</keyword>
<evidence type="ECO:0000313" key="1">
    <source>
        <dbReference type="EMBL" id="RZC54867.1"/>
    </source>
</evidence>
<accession>A0A4Y7J246</accession>
<protein>
    <submittedName>
        <fullName evidence="1">Uncharacterized protein</fullName>
    </submittedName>
</protein>
<gene>
    <name evidence="1" type="ORF">C5167_013721</name>
</gene>
<dbReference type="AlphaFoldDB" id="A0A4Y7J246"/>
<dbReference type="Gramene" id="RZC54867">
    <property type="protein sequence ID" value="RZC54867"/>
    <property type="gene ID" value="C5167_013721"/>
</dbReference>
<proteinExistence type="predicted"/>
<dbReference type="EMBL" id="CM010717">
    <property type="protein sequence ID" value="RZC54867.1"/>
    <property type="molecule type" value="Genomic_DNA"/>
</dbReference>
<sequence length="77" mass="8687">MEMGLGLKLQELRFKRLGERALMSENGDELKQEWVCEVTGCVCSSDGTAVVGAVWWNVEAEKDIEVQWDCVPVEKKV</sequence>
<organism evidence="1 2">
    <name type="scientific">Papaver somniferum</name>
    <name type="common">Opium poppy</name>
    <dbReference type="NCBI Taxonomy" id="3469"/>
    <lineage>
        <taxon>Eukaryota</taxon>
        <taxon>Viridiplantae</taxon>
        <taxon>Streptophyta</taxon>
        <taxon>Embryophyta</taxon>
        <taxon>Tracheophyta</taxon>
        <taxon>Spermatophyta</taxon>
        <taxon>Magnoliopsida</taxon>
        <taxon>Ranunculales</taxon>
        <taxon>Papaveraceae</taxon>
        <taxon>Papaveroideae</taxon>
        <taxon>Papaver</taxon>
    </lineage>
</organism>
<evidence type="ECO:0000313" key="2">
    <source>
        <dbReference type="Proteomes" id="UP000316621"/>
    </source>
</evidence>
<dbReference type="Proteomes" id="UP000316621">
    <property type="component" value="Chromosome 3"/>
</dbReference>
<reference evidence="1 2" key="1">
    <citation type="journal article" date="2018" name="Science">
        <title>The opium poppy genome and morphinan production.</title>
        <authorList>
            <person name="Guo L."/>
            <person name="Winzer T."/>
            <person name="Yang X."/>
            <person name="Li Y."/>
            <person name="Ning Z."/>
            <person name="He Z."/>
            <person name="Teodor R."/>
            <person name="Lu Y."/>
            <person name="Bowser T.A."/>
            <person name="Graham I.A."/>
            <person name="Ye K."/>
        </authorList>
    </citation>
    <scope>NUCLEOTIDE SEQUENCE [LARGE SCALE GENOMIC DNA]</scope>
    <source>
        <strain evidence="2">cv. HN1</strain>
        <tissue evidence="1">Leaves</tissue>
    </source>
</reference>